<sequence length="81" mass="9409">MSDYSYELPFSNDKFLKGIIVMLKKENKYDLANLLRRTNVQIEKGGYSYYDGKWGRSDALAAYVTGRNSARRYQNKRLSNG</sequence>
<name>A0ABS6K4Y8_9FIRM</name>
<evidence type="ECO:0000313" key="1">
    <source>
        <dbReference type="EMBL" id="MBU9725516.1"/>
    </source>
</evidence>
<evidence type="ECO:0000313" key="2">
    <source>
        <dbReference type="Proteomes" id="UP001314681"/>
    </source>
</evidence>
<reference evidence="1 2" key="1">
    <citation type="submission" date="2021-06" db="EMBL/GenBank/DDBJ databases">
        <title>Description of novel taxa of the family Lachnospiraceae.</title>
        <authorList>
            <person name="Chaplin A.V."/>
            <person name="Sokolova S.R."/>
            <person name="Pikina A.P."/>
            <person name="Korzhanova M."/>
            <person name="Belova V."/>
            <person name="Korostin D."/>
            <person name="Efimov B.A."/>
        </authorList>
    </citation>
    <scope>NUCLEOTIDE SEQUENCE [LARGE SCALE GENOMIC DNA]</scope>
    <source>
        <strain evidence="1 2">ASD4241</strain>
    </source>
</reference>
<evidence type="ECO:0008006" key="3">
    <source>
        <dbReference type="Google" id="ProtNLM"/>
    </source>
</evidence>
<dbReference type="Proteomes" id="UP001314681">
    <property type="component" value="Unassembled WGS sequence"/>
</dbReference>
<comment type="caution">
    <text evidence="1">The sequence shown here is derived from an EMBL/GenBank/DDBJ whole genome shotgun (WGS) entry which is preliminary data.</text>
</comment>
<gene>
    <name evidence="1" type="ORF">KTH90_05755</name>
</gene>
<organism evidence="1 2">
    <name type="scientific">Diplocloster modestus</name>
    <dbReference type="NCBI Taxonomy" id="2850322"/>
    <lineage>
        <taxon>Bacteria</taxon>
        <taxon>Bacillati</taxon>
        <taxon>Bacillota</taxon>
        <taxon>Clostridia</taxon>
        <taxon>Lachnospirales</taxon>
        <taxon>Lachnospiraceae</taxon>
        <taxon>Diplocloster</taxon>
    </lineage>
</organism>
<accession>A0ABS6K4Y8</accession>
<proteinExistence type="predicted"/>
<protein>
    <recommendedName>
        <fullName evidence="3">LAGLIDADG homing endonuclease</fullName>
    </recommendedName>
</protein>
<dbReference type="EMBL" id="JAHQCX010000003">
    <property type="protein sequence ID" value="MBU9725516.1"/>
    <property type="molecule type" value="Genomic_DNA"/>
</dbReference>
<dbReference type="RefSeq" id="WP_158350657.1">
    <property type="nucleotide sequence ID" value="NZ_JAHQCX010000003.1"/>
</dbReference>
<keyword evidence="2" id="KW-1185">Reference proteome</keyword>